<feature type="transmembrane region" description="Helical" evidence="10">
    <location>
        <begin position="289"/>
        <end position="311"/>
    </location>
</feature>
<evidence type="ECO:0000256" key="10">
    <source>
        <dbReference type="SAM" id="Phobius"/>
    </source>
</evidence>
<dbReference type="InterPro" id="IPR006153">
    <property type="entry name" value="Cation/H_exchanger_TM"/>
</dbReference>
<evidence type="ECO:0000256" key="1">
    <source>
        <dbReference type="ARBA" id="ARBA00004141"/>
    </source>
</evidence>
<keyword evidence="6" id="KW-0915">Sodium</keyword>
<feature type="transmembrane region" description="Helical" evidence="10">
    <location>
        <begin position="6"/>
        <end position="21"/>
    </location>
</feature>
<evidence type="ECO:0000256" key="4">
    <source>
        <dbReference type="ARBA" id="ARBA00022692"/>
    </source>
</evidence>
<feature type="domain" description="Cation/H+ exchanger transmembrane" evidence="11">
    <location>
        <begin position="14"/>
        <end position="385"/>
    </location>
</feature>
<evidence type="ECO:0000259" key="11">
    <source>
        <dbReference type="Pfam" id="PF00999"/>
    </source>
</evidence>
<feature type="transmembrane region" description="Helical" evidence="10">
    <location>
        <begin position="116"/>
        <end position="137"/>
    </location>
</feature>
<keyword evidence="3" id="KW-0050">Antiport</keyword>
<keyword evidence="8 10" id="KW-0472">Membrane</keyword>
<organism evidence="12">
    <name type="scientific">Ignisphaera aggregans</name>
    <dbReference type="NCBI Taxonomy" id="334771"/>
    <lineage>
        <taxon>Archaea</taxon>
        <taxon>Thermoproteota</taxon>
        <taxon>Thermoprotei</taxon>
        <taxon>Desulfurococcales</taxon>
        <taxon>Desulfurococcaceae</taxon>
        <taxon>Ignisphaera</taxon>
    </lineage>
</organism>
<evidence type="ECO:0000256" key="9">
    <source>
        <dbReference type="ARBA" id="ARBA00023201"/>
    </source>
</evidence>
<evidence type="ECO:0000256" key="3">
    <source>
        <dbReference type="ARBA" id="ARBA00022449"/>
    </source>
</evidence>
<name>A0A7C2Z8S8_9CREN</name>
<protein>
    <submittedName>
        <fullName evidence="12">Cation:proton antiporter</fullName>
    </submittedName>
</protein>
<dbReference type="GO" id="GO:1902600">
    <property type="term" value="P:proton transmembrane transport"/>
    <property type="evidence" value="ECO:0007669"/>
    <property type="project" value="InterPro"/>
</dbReference>
<proteinExistence type="predicted"/>
<dbReference type="PANTHER" id="PTHR43562:SF3">
    <property type="entry name" value="SODIUM ION_PROTON EXCHANGER (EUROFUNG)"/>
    <property type="match status" value="1"/>
</dbReference>
<gene>
    <name evidence="12" type="ORF">ENO77_00595</name>
</gene>
<reference evidence="12" key="1">
    <citation type="journal article" date="2020" name="mSystems">
        <title>Genome- and Community-Level Interaction Insights into Carbon Utilization and Element Cycling Functions of Hydrothermarchaeota in Hydrothermal Sediment.</title>
        <authorList>
            <person name="Zhou Z."/>
            <person name="Liu Y."/>
            <person name="Xu W."/>
            <person name="Pan J."/>
            <person name="Luo Z.H."/>
            <person name="Li M."/>
        </authorList>
    </citation>
    <scope>NUCLEOTIDE SEQUENCE [LARGE SCALE GENOMIC DNA]</scope>
    <source>
        <strain evidence="12">SpSt-16</strain>
    </source>
</reference>
<sequence>MAPTETWLLEIAVLILIAKFLEGMSKRIRLPQVVFLVAFGVILSVFRYSTGLELSSVIEALATLGIVLQLFMAGLEGSLRLLIWGFRAAGLIAFGGIAGSLAFGVIASSILGLDLIQGFALGVVFSATSVSVTVSVFEELGMVDSKEAMYIIEAAVIDDVAGLVLLSFLYTTKSAANLLYISLIPFAAFAIWFGTAFLTSRYADDLLKEISRLGATRGIEVVAIAILFLLAFIAQELGLASILLAYAYGVGLASHRHFAKRIAGSSEILVAIFAPLFFITVGYNLDISYLMTVSVATVICVSALITVFGFLSKIVGCYISSRALKLDHKSSLIIGVGMTPRSEVAMIAATTAYSLGLIDTTVYVACIVMVLVSVIISPIILRRLVESIE</sequence>
<accession>A0A7C2Z8S8</accession>
<dbReference type="GO" id="GO:0015297">
    <property type="term" value="F:antiporter activity"/>
    <property type="evidence" value="ECO:0007669"/>
    <property type="project" value="UniProtKB-KW"/>
</dbReference>
<dbReference type="Pfam" id="PF00999">
    <property type="entry name" value="Na_H_Exchanger"/>
    <property type="match status" value="1"/>
</dbReference>
<dbReference type="GO" id="GO:0006814">
    <property type="term" value="P:sodium ion transport"/>
    <property type="evidence" value="ECO:0007669"/>
    <property type="project" value="UniProtKB-KW"/>
</dbReference>
<feature type="transmembrane region" description="Helical" evidence="10">
    <location>
        <begin position="56"/>
        <end position="76"/>
    </location>
</feature>
<dbReference type="Gene3D" id="1.20.1530.20">
    <property type="match status" value="1"/>
</dbReference>
<dbReference type="InterPro" id="IPR038770">
    <property type="entry name" value="Na+/solute_symporter_sf"/>
</dbReference>
<dbReference type="PANTHER" id="PTHR43562">
    <property type="entry name" value="NAPA-TYPE SODIUM/HYDROGEN ANTIPORTER"/>
    <property type="match status" value="1"/>
</dbReference>
<feature type="transmembrane region" description="Helical" evidence="10">
    <location>
        <begin position="88"/>
        <end position="110"/>
    </location>
</feature>
<evidence type="ECO:0000313" key="12">
    <source>
        <dbReference type="EMBL" id="HEW52675.1"/>
    </source>
</evidence>
<feature type="transmembrane region" description="Helical" evidence="10">
    <location>
        <begin position="332"/>
        <end position="355"/>
    </location>
</feature>
<feature type="transmembrane region" description="Helical" evidence="10">
    <location>
        <begin position="178"/>
        <end position="198"/>
    </location>
</feature>
<evidence type="ECO:0000256" key="5">
    <source>
        <dbReference type="ARBA" id="ARBA00022989"/>
    </source>
</evidence>
<dbReference type="EMBL" id="DSGT01000002">
    <property type="protein sequence ID" value="HEW52675.1"/>
    <property type="molecule type" value="Genomic_DNA"/>
</dbReference>
<keyword evidence="4 10" id="KW-0812">Transmembrane</keyword>
<feature type="transmembrane region" description="Helical" evidence="10">
    <location>
        <begin position="266"/>
        <end position="283"/>
    </location>
</feature>
<comment type="caution">
    <text evidence="12">The sequence shown here is derived from an EMBL/GenBank/DDBJ whole genome shotgun (WGS) entry which is preliminary data.</text>
</comment>
<evidence type="ECO:0000256" key="6">
    <source>
        <dbReference type="ARBA" id="ARBA00023053"/>
    </source>
</evidence>
<feature type="transmembrane region" description="Helical" evidence="10">
    <location>
        <begin position="33"/>
        <end position="50"/>
    </location>
</feature>
<comment type="subcellular location">
    <subcellularLocation>
        <location evidence="1">Membrane</location>
        <topology evidence="1">Multi-pass membrane protein</topology>
    </subcellularLocation>
</comment>
<keyword evidence="9" id="KW-0739">Sodium transport</keyword>
<dbReference type="GO" id="GO:0016020">
    <property type="term" value="C:membrane"/>
    <property type="evidence" value="ECO:0007669"/>
    <property type="project" value="UniProtKB-SubCell"/>
</dbReference>
<evidence type="ECO:0000256" key="8">
    <source>
        <dbReference type="ARBA" id="ARBA00023136"/>
    </source>
</evidence>
<dbReference type="AlphaFoldDB" id="A0A7C2Z8S8"/>
<keyword evidence="7" id="KW-0406">Ion transport</keyword>
<feature type="transmembrane region" description="Helical" evidence="10">
    <location>
        <begin position="361"/>
        <end position="381"/>
    </location>
</feature>
<evidence type="ECO:0000256" key="7">
    <source>
        <dbReference type="ARBA" id="ARBA00023065"/>
    </source>
</evidence>
<keyword evidence="2" id="KW-0813">Transport</keyword>
<keyword evidence="5 10" id="KW-1133">Transmembrane helix</keyword>
<feature type="transmembrane region" description="Helical" evidence="10">
    <location>
        <begin position="149"/>
        <end position="172"/>
    </location>
</feature>
<evidence type="ECO:0000256" key="2">
    <source>
        <dbReference type="ARBA" id="ARBA00022448"/>
    </source>
</evidence>